<name>A0A5J4X5R3_9EUKA</name>
<evidence type="ECO:0000313" key="2">
    <source>
        <dbReference type="EMBL" id="KAA6401869.1"/>
    </source>
</evidence>
<evidence type="ECO:0000256" key="1">
    <source>
        <dbReference type="SAM" id="MobiDB-lite"/>
    </source>
</evidence>
<proteinExistence type="predicted"/>
<dbReference type="OrthoDB" id="6602337at2759"/>
<dbReference type="GO" id="GO:0000166">
    <property type="term" value="F:nucleotide binding"/>
    <property type="evidence" value="ECO:0007669"/>
    <property type="project" value="InterPro"/>
</dbReference>
<feature type="compositionally biased region" description="Low complexity" evidence="1">
    <location>
        <begin position="74"/>
        <end position="91"/>
    </location>
</feature>
<dbReference type="PROSITE" id="PS00116">
    <property type="entry name" value="DNA_POLYMERASE_B"/>
    <property type="match status" value="1"/>
</dbReference>
<dbReference type="GO" id="GO:0003676">
    <property type="term" value="F:nucleic acid binding"/>
    <property type="evidence" value="ECO:0007669"/>
    <property type="project" value="InterPro"/>
</dbReference>
<dbReference type="Proteomes" id="UP000324800">
    <property type="component" value="Unassembled WGS sequence"/>
</dbReference>
<reference evidence="2 3" key="1">
    <citation type="submission" date="2019-03" db="EMBL/GenBank/DDBJ databases">
        <title>Single cell metagenomics reveals metabolic interactions within the superorganism composed of flagellate Streblomastix strix and complex community of Bacteroidetes bacteria on its surface.</title>
        <authorList>
            <person name="Treitli S.C."/>
            <person name="Kolisko M."/>
            <person name="Husnik F."/>
            <person name="Keeling P."/>
            <person name="Hampl V."/>
        </authorList>
    </citation>
    <scope>NUCLEOTIDE SEQUENCE [LARGE SCALE GENOMIC DNA]</scope>
    <source>
        <strain evidence="2">ST1C</strain>
    </source>
</reference>
<comment type="caution">
    <text evidence="2">The sequence shown here is derived from an EMBL/GenBank/DDBJ whole genome shotgun (WGS) entry which is preliminary data.</text>
</comment>
<dbReference type="InterPro" id="IPR043502">
    <property type="entry name" value="DNA/RNA_pol_sf"/>
</dbReference>
<dbReference type="InterPro" id="IPR017964">
    <property type="entry name" value="DNA-dir_DNA_pol_B_CS"/>
</dbReference>
<organism evidence="2 3">
    <name type="scientific">Streblomastix strix</name>
    <dbReference type="NCBI Taxonomy" id="222440"/>
    <lineage>
        <taxon>Eukaryota</taxon>
        <taxon>Metamonada</taxon>
        <taxon>Preaxostyla</taxon>
        <taxon>Oxymonadida</taxon>
        <taxon>Streblomastigidae</taxon>
        <taxon>Streblomastix</taxon>
    </lineage>
</organism>
<dbReference type="PANTHER" id="PTHR33206">
    <property type="entry name" value="PROTEIN CBG10425"/>
    <property type="match status" value="1"/>
</dbReference>
<dbReference type="Gene3D" id="3.90.1600.10">
    <property type="entry name" value="Palm domain of DNA polymerase"/>
    <property type="match status" value="1"/>
</dbReference>
<dbReference type="SUPFAM" id="SSF56672">
    <property type="entry name" value="DNA/RNA polymerases"/>
    <property type="match status" value="1"/>
</dbReference>
<sequence length="1508" mass="176146">MISRLTKEQLGSLDRLIGFVGMHDLSNETVLHARFEIENALKYYQVARPDTFSSDLKQRIVAVVQQRQQEELQKTSQEQATSSSATHATTTPEDQNEVQDDLQTMTSNITIEQLETLSRLIGFVDVNDQFVTESSLRSKLQRAFQQALLPAHLDEQAQLPAHLVEQVLPAQEKEKENVKKPPKQKKDPIKIRLGYDDDDADFIYNDLPDLVTFELDKYDYDYSQPSTEARIREFLNQWFTEKPQEPVDISILQPLSSEALENIRQRKKKPIQAPDQEIDDQEILSQKIVSQTLDDQDEQVVYRYPLTGKAIPELQKYIKRREVHFIDSQYPNNCVFEALSFLSLPDKTQEKRYKDHDRVAEGVKLIIQYYSLQGNSAKCKNIQKFIKEYQGFDFVTDSKKFAKLFNINICIYACKEIPIQSDQGDTITAYDQFYLDQIIEPDKDDADDDEKEYLNEENKLQLQDFNLLLLQLKNNSHVLFVSDPEALTGYSNCPFCKQHSVPVKNKNRNAQRDFERHVAKCQQNNGKQVILLKSLSLIAPHIFGNKTYQYLMAYERLDEFKPTRYFITYDFETVPRIINLGYGSKSVINGIEVHNSQQHTVLEPLSVASTIKSKAGIKKIYFDLRQENFIEKWLEQMFEEAKQLKEDNQYDDPEIPYDISIPVLGYNSAHFDMVFVIRYLTNPLWHITSYLGDFTHIKRVEVKHKITGVTLQFLDAMLFVTKGKLKQFAADFDNGGKDDQKGVFPNDAINIDNYDEILSKSEPFSKEDFDNKLRKETMTNETYQIYLEDCKQFMNRWDYLQYYNEQDTSIMIKPIENLIEMNFENGIDMFNYISMASCTNTIKYKMACNDFDQNARYTNQNDSSFINFSPFNLTEEYWEQKVNSYKQYGLRAKRSIKNNVQESDFEQFVQLIEKGSCWFCKARFTNENRPTLDRINNAIGHSKDNVRLACVYRNVARANRDDKITRLKIQLKRYYLAKGLPMPITNEDTYHILRNGITGGLANVIHRYNIKSETHINKMKLEERKVLIYDLDHIMTHITGVDKNSLYPSMFSSLKHDFIKYTGNQINMPGYEISRNTCVTDKQKNQAMETINNTLRFSSKQSDIDKVTMFVAEVKGHIDEEYINDFINFPPLIRKYKYKAMESVIGKYMHEHQKKNGLPIDKEEYKLTSLLSTMGQFMSFYSYYLWFLIDDCHFIIDEVKSVMTFSKHLGFAPFVKHFNHQHIQAKLEKNKGLQQYIRILMNNSYGCDGMNQEHFSQIKICDKNETFRALLKDIFKTDRKLNENVYAVEFEKLKFNCNTCIQVAFAVLDCSKYQVMNFYYNFLCRCLDQNRFHYVYGDTDSMMLAVAGDPNQDYTQGFSATVSDKQFYDKNFYKFFPDSKKDIYDEKKLLGVAYEHCGSSLTALAPKNYWLLEDLDKKNPETVKLKGLNLKSNPQINKQTYEENIKKGTIVKDKNMSLKQRAGQMSQIEVLKNGITGCHTKMVTLPNQCCCPFIYQLTAHSYKCQELQ</sequence>
<dbReference type="InterPro" id="IPR023211">
    <property type="entry name" value="DNA_pol_palm_dom_sf"/>
</dbReference>
<gene>
    <name evidence="2" type="ORF">EZS28_002604</name>
</gene>
<dbReference type="EMBL" id="SNRW01000322">
    <property type="protein sequence ID" value="KAA6401869.1"/>
    <property type="molecule type" value="Genomic_DNA"/>
</dbReference>
<protein>
    <recommendedName>
        <fullName evidence="4">DNA-directed DNA polymerase</fullName>
    </recommendedName>
</protein>
<feature type="region of interest" description="Disordered" evidence="1">
    <location>
        <begin position="72"/>
        <end position="99"/>
    </location>
</feature>
<dbReference type="PANTHER" id="PTHR33206:SF1">
    <property type="entry name" value="DNA-DIRECTED DNA POLYMERASE"/>
    <property type="match status" value="1"/>
</dbReference>
<evidence type="ECO:0000313" key="3">
    <source>
        <dbReference type="Proteomes" id="UP000324800"/>
    </source>
</evidence>
<accession>A0A5J4X5R3</accession>
<evidence type="ECO:0008006" key="4">
    <source>
        <dbReference type="Google" id="ProtNLM"/>
    </source>
</evidence>